<keyword evidence="5" id="KW-0813">Transport</keyword>
<keyword evidence="8" id="KW-0375">Hydrogen ion transport</keyword>
<feature type="transmembrane region" description="Helical" evidence="14">
    <location>
        <begin position="20"/>
        <end position="39"/>
    </location>
</feature>
<evidence type="ECO:0000256" key="12">
    <source>
        <dbReference type="ARBA" id="ARBA00023310"/>
    </source>
</evidence>
<evidence type="ECO:0000256" key="2">
    <source>
        <dbReference type="ARBA" id="ARBA00004141"/>
    </source>
</evidence>
<accession>A0A3S6KPS1</accession>
<dbReference type="PANTHER" id="PTHR11410:SF0">
    <property type="entry name" value="ATP SYNTHASE SUBUNIT A"/>
    <property type="match status" value="1"/>
</dbReference>
<keyword evidence="6" id="KW-0138">CF(0)</keyword>
<keyword evidence="12" id="KW-0066">ATP synthesis</keyword>
<dbReference type="AlphaFoldDB" id="A0A3S6KPS1"/>
<dbReference type="SUPFAM" id="SSF81336">
    <property type="entry name" value="F1F0 ATP synthase subunit A"/>
    <property type="match status" value="1"/>
</dbReference>
<dbReference type="InterPro" id="IPR023011">
    <property type="entry name" value="ATP_synth_F0_asu_AS"/>
</dbReference>
<feature type="transmembrane region" description="Helical" evidence="14">
    <location>
        <begin position="72"/>
        <end position="94"/>
    </location>
</feature>
<evidence type="ECO:0000313" key="15">
    <source>
        <dbReference type="EMBL" id="ATD86264.1"/>
    </source>
</evidence>
<dbReference type="InterPro" id="IPR000568">
    <property type="entry name" value="ATP_synth_F0_asu"/>
</dbReference>
<dbReference type="NCBIfam" id="TIGR01131">
    <property type="entry name" value="ATP_synt_6_or_A"/>
    <property type="match status" value="1"/>
</dbReference>
<dbReference type="Gene3D" id="1.20.120.220">
    <property type="entry name" value="ATP synthase, F0 complex, subunit A"/>
    <property type="match status" value="1"/>
</dbReference>
<keyword evidence="9 14" id="KW-1133">Transmembrane helix</keyword>
<dbReference type="PRINTS" id="PR00123">
    <property type="entry name" value="ATPASEA"/>
</dbReference>
<dbReference type="Pfam" id="PF00119">
    <property type="entry name" value="ATP-synt_A"/>
    <property type="match status" value="1"/>
</dbReference>
<evidence type="ECO:0000256" key="1">
    <source>
        <dbReference type="ARBA" id="ARBA00002070"/>
    </source>
</evidence>
<evidence type="ECO:0000256" key="4">
    <source>
        <dbReference type="ARBA" id="ARBA00011648"/>
    </source>
</evidence>
<dbReference type="InterPro" id="IPR035908">
    <property type="entry name" value="F0_ATP_A_sf"/>
</dbReference>
<gene>
    <name evidence="15" type="primary">ATP6</name>
</gene>
<dbReference type="CDD" id="cd00310">
    <property type="entry name" value="ATP-synt_Fo_a_6"/>
    <property type="match status" value="1"/>
</dbReference>
<proteinExistence type="inferred from homology"/>
<reference evidence="15" key="1">
    <citation type="submission" date="2017-04" db="EMBL/GenBank/DDBJ databases">
        <title>First mitochondrial genome for Euproctis cryptosticta with characterization and its phylogenetic implications.</title>
        <authorList>
            <person name="Zhao J.H.J."/>
            <person name="Zhou L."/>
            <person name="Wang H.X.H."/>
        </authorList>
    </citation>
    <scope>NUCLEOTIDE SEQUENCE</scope>
</reference>
<evidence type="ECO:0000256" key="10">
    <source>
        <dbReference type="ARBA" id="ARBA00023065"/>
    </source>
</evidence>
<comment type="similarity">
    <text evidence="3">Belongs to the ATPase A chain family.</text>
</comment>
<evidence type="ECO:0000256" key="13">
    <source>
        <dbReference type="RuleBase" id="RU004450"/>
    </source>
</evidence>
<comment type="subunit">
    <text evidence="4">F-type ATPases have 2 components, CF(1) - the catalytic core - and CF(0) - the membrane proton channel. CF(1) has five subunits: alpha(3), beta(3), gamma(1), delta(1), epsilon(1). CF(0) has three main subunits: a, b and c.</text>
</comment>
<keyword evidence="15" id="KW-0496">Mitochondrion</keyword>
<keyword evidence="7 14" id="KW-0812">Transmembrane</keyword>
<geneLocation type="mitochondrion" evidence="15"/>
<dbReference type="PANTHER" id="PTHR11410">
    <property type="entry name" value="ATP SYNTHASE SUBUNIT A"/>
    <property type="match status" value="1"/>
</dbReference>
<evidence type="ECO:0000256" key="8">
    <source>
        <dbReference type="ARBA" id="ARBA00022781"/>
    </source>
</evidence>
<feature type="transmembrane region" description="Helical" evidence="14">
    <location>
        <begin position="100"/>
        <end position="120"/>
    </location>
</feature>
<feature type="transmembrane region" description="Helical" evidence="14">
    <location>
        <begin position="196"/>
        <end position="220"/>
    </location>
</feature>
<evidence type="ECO:0000256" key="11">
    <source>
        <dbReference type="ARBA" id="ARBA00023136"/>
    </source>
</evidence>
<evidence type="ECO:0000256" key="6">
    <source>
        <dbReference type="ARBA" id="ARBA00022547"/>
    </source>
</evidence>
<comment type="subcellular location">
    <subcellularLocation>
        <location evidence="2">Membrane</location>
        <topology evidence="2">Multi-pass membrane protein</topology>
    </subcellularLocation>
    <subcellularLocation>
        <location evidence="13">Mitochondrion inner membrane</location>
        <topology evidence="13">Multi-pass membrane protein</topology>
    </subcellularLocation>
</comment>
<feature type="transmembrane region" description="Helical" evidence="14">
    <location>
        <begin position="158"/>
        <end position="176"/>
    </location>
</feature>
<protein>
    <recommendedName>
        <fullName evidence="13">ATP synthase subunit a</fullName>
    </recommendedName>
</protein>
<dbReference type="GO" id="GO:0045259">
    <property type="term" value="C:proton-transporting ATP synthase complex"/>
    <property type="evidence" value="ECO:0007669"/>
    <property type="project" value="UniProtKB-KW"/>
</dbReference>
<evidence type="ECO:0000256" key="9">
    <source>
        <dbReference type="ARBA" id="ARBA00022989"/>
    </source>
</evidence>
<evidence type="ECO:0000256" key="7">
    <source>
        <dbReference type="ARBA" id="ARBA00022692"/>
    </source>
</evidence>
<dbReference type="InterPro" id="IPR045083">
    <property type="entry name" value="ATP_synth_F0_asu_bact/mt"/>
</dbReference>
<evidence type="ECO:0000256" key="3">
    <source>
        <dbReference type="ARBA" id="ARBA00006810"/>
    </source>
</evidence>
<evidence type="ECO:0000256" key="5">
    <source>
        <dbReference type="ARBA" id="ARBA00022448"/>
    </source>
</evidence>
<dbReference type="EMBL" id="KY996558">
    <property type="protein sequence ID" value="ATD86264.1"/>
    <property type="molecule type" value="Genomic_DNA"/>
</dbReference>
<dbReference type="GO" id="GO:0046933">
    <property type="term" value="F:proton-transporting ATP synthase activity, rotational mechanism"/>
    <property type="evidence" value="ECO:0007669"/>
    <property type="project" value="TreeGrafter"/>
</dbReference>
<keyword evidence="10" id="KW-0406">Ion transport</keyword>
<evidence type="ECO:0000256" key="14">
    <source>
        <dbReference type="SAM" id="Phobius"/>
    </source>
</evidence>
<comment type="function">
    <text evidence="1">Mitochondrial membrane ATP synthase (F(1)F(0) ATP synthase or Complex V) produces ATP from ADP in the presence of a proton gradient across the membrane which is generated by electron transport complexes of the respiratory chain. F-type ATPases consist of two structural domains, F(1) - containing the extramembraneous catalytic core and F(0) - containing the membrane proton channel, linked together by a central stalk and a peripheral stalk. During catalysis, ATP synthesis in the catalytic domain of F(1) is coupled via a rotary mechanism of the central stalk subunits to proton translocation. Key component of the proton channel; it may play a direct role in the translocation of protons across the membrane.</text>
</comment>
<organism evidence="15">
    <name type="scientific">Euproctis cryptosticta</name>
    <dbReference type="NCBI Taxonomy" id="1706489"/>
    <lineage>
        <taxon>Eukaryota</taxon>
        <taxon>Metazoa</taxon>
        <taxon>Ecdysozoa</taxon>
        <taxon>Arthropoda</taxon>
        <taxon>Hexapoda</taxon>
        <taxon>Insecta</taxon>
        <taxon>Pterygota</taxon>
        <taxon>Neoptera</taxon>
        <taxon>Endopterygota</taxon>
        <taxon>Lepidoptera</taxon>
        <taxon>Glossata</taxon>
        <taxon>Ditrysia</taxon>
        <taxon>Noctuoidea</taxon>
        <taxon>Erebidae</taxon>
        <taxon>Lymantriinae</taxon>
        <taxon>Euproctis</taxon>
    </lineage>
</organism>
<dbReference type="GO" id="GO:0005743">
    <property type="term" value="C:mitochondrial inner membrane"/>
    <property type="evidence" value="ECO:0007669"/>
    <property type="project" value="UniProtKB-SubCell"/>
</dbReference>
<dbReference type="PROSITE" id="PS00449">
    <property type="entry name" value="ATPASE_A"/>
    <property type="match status" value="1"/>
</dbReference>
<keyword evidence="11 14" id="KW-0472">Membrane</keyword>
<sequence>MMSNLFSIFDPSTNLFNLSLNWLSTLLGILFIPYSFWLIPNRHFFIWNLILIKLHNEFKTLLKNNYFQGSTFIFISMFSFILFNNFLGLFPYIFTSTSHLTLSLSISLPLWLSFMIYGWLNNSQHMFIHMIPQGTPSILMPFMVLIETISNIIRPGTLAVRLTANMIAGHLLMTLLSSTGPNMNYYLISLMMISQILLLILESAVAVIQSYVIAILSTLYSSEVN</sequence>
<name>A0A3S6KPS1_9NEOP</name>